<dbReference type="Gene3D" id="1.10.10.10">
    <property type="entry name" value="Winged helix-like DNA-binding domain superfamily/Winged helix DNA-binding domain"/>
    <property type="match status" value="1"/>
</dbReference>
<dbReference type="SUPFAM" id="SSF88946">
    <property type="entry name" value="Sigma2 domain of RNA polymerase sigma factors"/>
    <property type="match status" value="1"/>
</dbReference>
<keyword evidence="3" id="KW-0731">Sigma factor</keyword>
<feature type="domain" description="RNA polymerase sigma-70 region 2" evidence="6">
    <location>
        <begin position="12"/>
        <end position="76"/>
    </location>
</feature>
<keyword evidence="4" id="KW-0804">Transcription</keyword>
<dbReference type="InterPro" id="IPR013324">
    <property type="entry name" value="RNA_pol_sigma_r3/r4-like"/>
</dbReference>
<evidence type="ECO:0000256" key="1">
    <source>
        <dbReference type="ARBA" id="ARBA00010641"/>
    </source>
</evidence>
<dbReference type="AlphaFoldDB" id="S0GFF3"/>
<comment type="caution">
    <text evidence="8">The sequence shown here is derived from an EMBL/GenBank/DDBJ whole genome shotgun (WGS) entry which is preliminary data.</text>
</comment>
<dbReference type="PANTHER" id="PTHR43133">
    <property type="entry name" value="RNA POLYMERASE ECF-TYPE SIGMA FACTO"/>
    <property type="match status" value="1"/>
</dbReference>
<dbReference type="NCBIfam" id="TIGR02985">
    <property type="entry name" value="Sig70_bacteroi1"/>
    <property type="match status" value="1"/>
</dbReference>
<evidence type="ECO:0000259" key="6">
    <source>
        <dbReference type="Pfam" id="PF04542"/>
    </source>
</evidence>
<evidence type="ECO:0000256" key="2">
    <source>
        <dbReference type="ARBA" id="ARBA00023015"/>
    </source>
</evidence>
<dbReference type="SUPFAM" id="SSF88659">
    <property type="entry name" value="Sigma3 and sigma4 domains of RNA polymerase sigma factors"/>
    <property type="match status" value="1"/>
</dbReference>
<dbReference type="Gene3D" id="1.10.1740.10">
    <property type="match status" value="1"/>
</dbReference>
<dbReference type="InterPro" id="IPR007627">
    <property type="entry name" value="RNA_pol_sigma70_r2"/>
</dbReference>
<keyword evidence="5" id="KW-0812">Transmembrane</keyword>
<dbReference type="InterPro" id="IPR039425">
    <property type="entry name" value="RNA_pol_sigma-70-like"/>
</dbReference>
<gene>
    <name evidence="8" type="ORF">C803_05005</name>
</gene>
<dbReference type="EMBL" id="ASSQ01000022">
    <property type="protein sequence ID" value="EOS14179.1"/>
    <property type="molecule type" value="Genomic_DNA"/>
</dbReference>
<protein>
    <submittedName>
        <fullName evidence="8">RNA polymerase sigma-70 factor, expansion family 1</fullName>
    </submittedName>
</protein>
<sequence length="182" mass="22212">MIIADKQIFEKLFRDYYSLLCNYAGRFITDYQVREDIVQNYFISIWEKKHLSVTEETFLPYAYRSIRNSCINYYKSEIFKEEFLANLVEEWKEQLNEEEDFIYQKEVRDALQKLPKKCRKVFLLRCLTGLKYKEIAEITGISTNTVKYHLGEAFRIMKEELKHLIFIFFLFFSEFTYPFWPP</sequence>
<feature type="transmembrane region" description="Helical" evidence="5">
    <location>
        <begin position="164"/>
        <end position="180"/>
    </location>
</feature>
<dbReference type="InterPro" id="IPR036388">
    <property type="entry name" value="WH-like_DNA-bd_sf"/>
</dbReference>
<dbReference type="GO" id="GO:0003677">
    <property type="term" value="F:DNA binding"/>
    <property type="evidence" value="ECO:0007669"/>
    <property type="project" value="InterPro"/>
</dbReference>
<evidence type="ECO:0000256" key="3">
    <source>
        <dbReference type="ARBA" id="ARBA00023082"/>
    </source>
</evidence>
<comment type="similarity">
    <text evidence="1">Belongs to the sigma-70 factor family. ECF subfamily.</text>
</comment>
<keyword evidence="9" id="KW-1185">Reference proteome</keyword>
<dbReference type="Pfam" id="PF04542">
    <property type="entry name" value="Sigma70_r2"/>
    <property type="match status" value="1"/>
</dbReference>
<evidence type="ECO:0000313" key="8">
    <source>
        <dbReference type="EMBL" id="EOS14179.1"/>
    </source>
</evidence>
<keyword evidence="5" id="KW-0472">Membrane</keyword>
<dbReference type="InterPro" id="IPR014284">
    <property type="entry name" value="RNA_pol_sigma-70_dom"/>
</dbReference>
<dbReference type="InterPro" id="IPR013325">
    <property type="entry name" value="RNA_pol_sigma_r2"/>
</dbReference>
<proteinExistence type="inferred from homology"/>
<organism evidence="8 9">
    <name type="scientific">Parabacteroides goldsteinii dnLKV18</name>
    <dbReference type="NCBI Taxonomy" id="1235789"/>
    <lineage>
        <taxon>Bacteria</taxon>
        <taxon>Pseudomonadati</taxon>
        <taxon>Bacteroidota</taxon>
        <taxon>Bacteroidia</taxon>
        <taxon>Bacteroidales</taxon>
        <taxon>Tannerellaceae</taxon>
        <taxon>Parabacteroides</taxon>
    </lineage>
</organism>
<evidence type="ECO:0000313" key="9">
    <source>
        <dbReference type="Proteomes" id="UP000014140"/>
    </source>
</evidence>
<dbReference type="PATRIC" id="fig|1235789.3.peg.5018"/>
<dbReference type="RefSeq" id="WP_016213076.1">
    <property type="nucleotide sequence ID" value="NZ_KE159522.1"/>
</dbReference>
<dbReference type="CDD" id="cd06171">
    <property type="entry name" value="Sigma70_r4"/>
    <property type="match status" value="1"/>
</dbReference>
<accession>S0GFF3</accession>
<dbReference type="GO" id="GO:0016987">
    <property type="term" value="F:sigma factor activity"/>
    <property type="evidence" value="ECO:0007669"/>
    <property type="project" value="UniProtKB-KW"/>
</dbReference>
<dbReference type="PANTHER" id="PTHR43133:SF46">
    <property type="entry name" value="RNA POLYMERASE SIGMA-70 FACTOR ECF SUBFAMILY"/>
    <property type="match status" value="1"/>
</dbReference>
<dbReference type="InterPro" id="IPR013249">
    <property type="entry name" value="RNA_pol_sigma70_r4_t2"/>
</dbReference>
<dbReference type="InterPro" id="IPR014327">
    <property type="entry name" value="RNA_pol_sigma70_bacteroid"/>
</dbReference>
<keyword evidence="2" id="KW-0805">Transcription regulation</keyword>
<reference evidence="8 9" key="1">
    <citation type="submission" date="2013-04" db="EMBL/GenBank/DDBJ databases">
        <title>The Genome Sequence of Parabacteroides goldsteinii dnLKV18.</title>
        <authorList>
            <consortium name="The Broad Institute Genomics Platform"/>
            <consortium name="The Broad Institute Genome Sequencing Center for Infectious Disease"/>
            <person name="Earl A."/>
            <person name="Xavier R."/>
            <person name="Kuhn K."/>
            <person name="Stappenbeck T."/>
            <person name="Walker B."/>
            <person name="Young S."/>
            <person name="Zeng Q."/>
            <person name="Gargeya S."/>
            <person name="Fitzgerald M."/>
            <person name="Haas B."/>
            <person name="Abouelleil A."/>
            <person name="Allen A.W."/>
            <person name="Alvarado L."/>
            <person name="Arachchi H.M."/>
            <person name="Berlin A.M."/>
            <person name="Chapman S.B."/>
            <person name="Gainer-Dewar J."/>
            <person name="Goldberg J."/>
            <person name="Griggs A."/>
            <person name="Gujja S."/>
            <person name="Hansen M."/>
            <person name="Howarth C."/>
            <person name="Imamovic A."/>
            <person name="Ireland A."/>
            <person name="Larimer J."/>
            <person name="McCowan C."/>
            <person name="Murphy C."/>
            <person name="Pearson M."/>
            <person name="Poon T.W."/>
            <person name="Priest M."/>
            <person name="Roberts A."/>
            <person name="Saif S."/>
            <person name="Shea T."/>
            <person name="Sisk P."/>
            <person name="Sykes S."/>
            <person name="Wortman J."/>
            <person name="Nusbaum C."/>
            <person name="Birren B."/>
        </authorList>
    </citation>
    <scope>NUCLEOTIDE SEQUENCE [LARGE SCALE GENOMIC DNA]</scope>
    <source>
        <strain evidence="9">dnLKV18</strain>
    </source>
</reference>
<dbReference type="Pfam" id="PF08281">
    <property type="entry name" value="Sigma70_r4_2"/>
    <property type="match status" value="1"/>
</dbReference>
<keyword evidence="5" id="KW-1133">Transmembrane helix</keyword>
<dbReference type="HOGENOM" id="CLU_047691_4_3_10"/>
<evidence type="ECO:0000259" key="7">
    <source>
        <dbReference type="Pfam" id="PF08281"/>
    </source>
</evidence>
<dbReference type="GeneID" id="69982360"/>
<feature type="domain" description="RNA polymerase sigma factor 70 region 4 type 2" evidence="7">
    <location>
        <begin position="106"/>
        <end position="153"/>
    </location>
</feature>
<dbReference type="GO" id="GO:0006352">
    <property type="term" value="P:DNA-templated transcription initiation"/>
    <property type="evidence" value="ECO:0007669"/>
    <property type="project" value="InterPro"/>
</dbReference>
<evidence type="ECO:0000256" key="5">
    <source>
        <dbReference type="SAM" id="Phobius"/>
    </source>
</evidence>
<dbReference type="Proteomes" id="UP000014140">
    <property type="component" value="Unassembled WGS sequence"/>
</dbReference>
<dbReference type="NCBIfam" id="TIGR02937">
    <property type="entry name" value="sigma70-ECF"/>
    <property type="match status" value="1"/>
</dbReference>
<evidence type="ECO:0000256" key="4">
    <source>
        <dbReference type="ARBA" id="ARBA00023163"/>
    </source>
</evidence>
<name>S0GFF3_9BACT</name>